<evidence type="ECO:0000313" key="7">
    <source>
        <dbReference type="Proteomes" id="UP000287766"/>
    </source>
</evidence>
<evidence type="ECO:0000313" key="6">
    <source>
        <dbReference type="EMBL" id="RUO40804.1"/>
    </source>
</evidence>
<dbReference type="Proteomes" id="UP000287766">
    <property type="component" value="Unassembled WGS sequence"/>
</dbReference>
<dbReference type="PROSITE" id="PS51635">
    <property type="entry name" value="PNPLA"/>
    <property type="match status" value="1"/>
</dbReference>
<evidence type="ECO:0000256" key="2">
    <source>
        <dbReference type="ARBA" id="ARBA00022963"/>
    </source>
</evidence>
<dbReference type="InterPro" id="IPR050301">
    <property type="entry name" value="NTE"/>
</dbReference>
<dbReference type="PROSITE" id="PS51257">
    <property type="entry name" value="PROKAR_LIPOPROTEIN"/>
    <property type="match status" value="1"/>
</dbReference>
<keyword evidence="2 4" id="KW-0442">Lipid degradation</keyword>
<feature type="active site" description="Nucleophile" evidence="4">
    <location>
        <position position="106"/>
    </location>
</feature>
<dbReference type="RefSeq" id="WP_169929537.1">
    <property type="nucleotide sequence ID" value="NZ_PIPR01000001.1"/>
</dbReference>
<dbReference type="AlphaFoldDB" id="A0A7Z6ZSY1"/>
<evidence type="ECO:0000256" key="3">
    <source>
        <dbReference type="ARBA" id="ARBA00023098"/>
    </source>
</evidence>
<name>A0A7Z6ZSY1_9GAMM</name>
<keyword evidence="7" id="KW-1185">Reference proteome</keyword>
<dbReference type="GO" id="GO:0016042">
    <property type="term" value="P:lipid catabolic process"/>
    <property type="evidence" value="ECO:0007669"/>
    <property type="project" value="UniProtKB-UniRule"/>
</dbReference>
<keyword evidence="3 4" id="KW-0443">Lipid metabolism</keyword>
<sequence length="448" mass="50252">MSTKSILQLTLCTLVASLLTGCTTYGSIENESSVVSENQQGYSLEHYQANDTRSDRITLVVAFSGGGSRAAALSYGVMKALRDTNVEIDGKSERLLDQVDLITSVSGGSFTAAYYGLYGDQLFERFEDDFLRKDYVTEWIYGLASPLLWFSSQGRTDIATQLYENQLFRGATFADLQRRDAPLILLNATDLGGGIRFSFIQEYFDLLCSDISSYPIARAVTASSAVPIMLNPVVLKNHKGCINPAQNYLRNLDDKRLESLSPHLLDTLQSLRSYQNKDEREYIHLVDGGITDNLGLMAFYEMVELAGGIQGFMERIGTRPSERLVIISVNASAKPRYNIESTNEIPEIEDTINAVTDTQLHRYNAATLSLIRDSMERWSDELGSWWKPVDPFLIEVSFEGIQQERQRMFLNQIPTSLSLSQDQADALIQAGEQLVKDHPEFQRLMADF</sequence>
<feature type="active site" description="Proton acceptor" evidence="4">
    <location>
        <position position="287"/>
    </location>
</feature>
<accession>A0A7Z6ZSY1</accession>
<dbReference type="SUPFAM" id="SSF52151">
    <property type="entry name" value="FabD/lysophospholipase-like"/>
    <property type="match status" value="1"/>
</dbReference>
<dbReference type="PANTHER" id="PTHR14226">
    <property type="entry name" value="NEUROPATHY TARGET ESTERASE/SWISS CHEESE D.MELANOGASTER"/>
    <property type="match status" value="1"/>
</dbReference>
<dbReference type="PANTHER" id="PTHR14226:SF78">
    <property type="entry name" value="SLR0060 PROTEIN"/>
    <property type="match status" value="1"/>
</dbReference>
<proteinExistence type="predicted"/>
<reference evidence="7" key="1">
    <citation type="journal article" date="2018" name="Front. Microbiol.">
        <title>Genome-Based Analysis Reveals the Taxonomy and Diversity of the Family Idiomarinaceae.</title>
        <authorList>
            <person name="Liu Y."/>
            <person name="Lai Q."/>
            <person name="Shao Z."/>
        </authorList>
    </citation>
    <scope>NUCLEOTIDE SEQUENCE [LARGE SCALE GENOMIC DNA]</scope>
    <source>
        <strain evidence="7">KYW314</strain>
    </source>
</reference>
<dbReference type="GO" id="GO:0016787">
    <property type="term" value="F:hydrolase activity"/>
    <property type="evidence" value="ECO:0007669"/>
    <property type="project" value="UniProtKB-UniRule"/>
</dbReference>
<dbReference type="Pfam" id="PF01734">
    <property type="entry name" value="Patatin"/>
    <property type="match status" value="1"/>
</dbReference>
<protein>
    <recommendedName>
        <fullName evidence="5">PNPLA domain-containing protein</fullName>
    </recommendedName>
</protein>
<dbReference type="Gene3D" id="3.40.1090.10">
    <property type="entry name" value="Cytosolic phospholipase A2 catalytic domain"/>
    <property type="match status" value="1"/>
</dbReference>
<evidence type="ECO:0000259" key="5">
    <source>
        <dbReference type="PROSITE" id="PS51635"/>
    </source>
</evidence>
<dbReference type="InterPro" id="IPR002641">
    <property type="entry name" value="PNPLA_dom"/>
</dbReference>
<evidence type="ECO:0000256" key="1">
    <source>
        <dbReference type="ARBA" id="ARBA00022801"/>
    </source>
</evidence>
<dbReference type="EMBL" id="PIPR01000001">
    <property type="protein sequence ID" value="RUO40804.1"/>
    <property type="molecule type" value="Genomic_DNA"/>
</dbReference>
<feature type="domain" description="PNPLA" evidence="5">
    <location>
        <begin position="62"/>
        <end position="300"/>
    </location>
</feature>
<dbReference type="InterPro" id="IPR016035">
    <property type="entry name" value="Acyl_Trfase/lysoPLipase"/>
</dbReference>
<organism evidence="6 7">
    <name type="scientific">Pseudidiomarina aestuarii</name>
    <dbReference type="NCBI Taxonomy" id="624146"/>
    <lineage>
        <taxon>Bacteria</taxon>
        <taxon>Pseudomonadati</taxon>
        <taxon>Pseudomonadota</taxon>
        <taxon>Gammaproteobacteria</taxon>
        <taxon>Alteromonadales</taxon>
        <taxon>Idiomarinaceae</taxon>
        <taxon>Pseudidiomarina</taxon>
    </lineage>
</organism>
<gene>
    <name evidence="6" type="ORF">CWE22_00975</name>
</gene>
<evidence type="ECO:0000256" key="4">
    <source>
        <dbReference type="PROSITE-ProRule" id="PRU01161"/>
    </source>
</evidence>
<keyword evidence="1 4" id="KW-0378">Hydrolase</keyword>
<comment type="caution">
    <text evidence="4">Lacks conserved residue(s) required for the propagation of feature annotation.</text>
</comment>
<feature type="short sequence motif" description="DGA/G" evidence="4">
    <location>
        <begin position="287"/>
        <end position="289"/>
    </location>
</feature>
<comment type="caution">
    <text evidence="6">The sequence shown here is derived from an EMBL/GenBank/DDBJ whole genome shotgun (WGS) entry which is preliminary data.</text>
</comment>